<evidence type="ECO:0000256" key="3">
    <source>
        <dbReference type="ARBA" id="ARBA00023004"/>
    </source>
</evidence>
<evidence type="ECO:0000256" key="1">
    <source>
        <dbReference type="ARBA" id="ARBA00022714"/>
    </source>
</evidence>
<dbReference type="CDD" id="cd03477">
    <property type="entry name" value="Rieske_YhfW_C"/>
    <property type="match status" value="1"/>
</dbReference>
<dbReference type="EMBL" id="JBHSNC010000001">
    <property type="protein sequence ID" value="MFC5527911.1"/>
    <property type="molecule type" value="Genomic_DNA"/>
</dbReference>
<dbReference type="RefSeq" id="WP_378109716.1">
    <property type="nucleotide sequence ID" value="NZ_JBHSNC010000001.1"/>
</dbReference>
<dbReference type="SUPFAM" id="SSF50022">
    <property type="entry name" value="ISP domain"/>
    <property type="match status" value="1"/>
</dbReference>
<organism evidence="7 8">
    <name type="scientific">Cohnella yongneupensis</name>
    <dbReference type="NCBI Taxonomy" id="425006"/>
    <lineage>
        <taxon>Bacteria</taxon>
        <taxon>Bacillati</taxon>
        <taxon>Bacillota</taxon>
        <taxon>Bacilli</taxon>
        <taxon>Bacillales</taxon>
        <taxon>Paenibacillaceae</taxon>
        <taxon>Cohnella</taxon>
    </lineage>
</organism>
<dbReference type="PANTHER" id="PTHR13847:SF274">
    <property type="entry name" value="RIESKE 2FE-2S IRON-SULFUR PROTEIN YHFW-RELATED"/>
    <property type="match status" value="1"/>
</dbReference>
<dbReference type="Gene3D" id="2.102.10.10">
    <property type="entry name" value="Rieske [2Fe-2S] iron-sulphur domain"/>
    <property type="match status" value="1"/>
</dbReference>
<proteinExistence type="predicted"/>
<dbReference type="Gene3D" id="3.30.9.10">
    <property type="entry name" value="D-Amino Acid Oxidase, subunit A, domain 2"/>
    <property type="match status" value="1"/>
</dbReference>
<comment type="caution">
    <text evidence="7">The sequence shown here is derived from an EMBL/GenBank/DDBJ whole genome shotgun (WGS) entry which is preliminary data.</text>
</comment>
<dbReference type="PRINTS" id="PR00162">
    <property type="entry name" value="RIESKE"/>
</dbReference>
<dbReference type="Gene3D" id="3.50.50.60">
    <property type="entry name" value="FAD/NAD(P)-binding domain"/>
    <property type="match status" value="1"/>
</dbReference>
<evidence type="ECO:0000259" key="6">
    <source>
        <dbReference type="PROSITE" id="PS51296"/>
    </source>
</evidence>
<keyword evidence="8" id="KW-1185">Reference proteome</keyword>
<reference evidence="8" key="1">
    <citation type="journal article" date="2019" name="Int. J. Syst. Evol. Microbiol.">
        <title>The Global Catalogue of Microorganisms (GCM) 10K type strain sequencing project: providing services to taxonomists for standard genome sequencing and annotation.</title>
        <authorList>
            <consortium name="The Broad Institute Genomics Platform"/>
            <consortium name="The Broad Institute Genome Sequencing Center for Infectious Disease"/>
            <person name="Wu L."/>
            <person name="Ma J."/>
        </authorList>
    </citation>
    <scope>NUCLEOTIDE SEQUENCE [LARGE SCALE GENOMIC DNA]</scope>
    <source>
        <strain evidence="8">CGMCC 1.18578</strain>
    </source>
</reference>
<evidence type="ECO:0000256" key="5">
    <source>
        <dbReference type="ARBA" id="ARBA00023157"/>
    </source>
</evidence>
<sequence>MPQLPQFPESYWTASADIPAFPKLTTDMSVDVVIVGAGITGITAGYLLSKEGINVLLLEAGRVLHGTTGHTTAKITAQHDIIYDELIHHFGEDKARMYYEANRDALQFIKKTVQTEKINCELVDEDAYIYALTEQSAAKLDKERKAYEKLGVPGELRDHIDLPLDIISALVMTEQARFHPIPYLTALIDRILHAGSQIFEHTTAMRVEEGETPVVVTEEGQRITCRHVISASHFPFLDWKGFYFARLHAERSYILGVRIGEKYSGGMYLSADEPKRSIRLAQDEDEPLILVGGEGHKAGQSACTIKHYEALQAFAETTFDVKEIAYRWSTQDLVTLDKVPYVGRITAGTANILVATGYRKWGMTNSTAAAHVLKNIVLGINDPYMQLFDPSRFHADPDIKTLVSENMNVAKQLITGKFEMVYRSPESLDVNEGAVVRVNGKRAGAYRDSDGILHVVDTTCTHMGCETNWNDGDQTWDCPCHGSRFSYKGEVIEGPAKEPLNRLET</sequence>
<evidence type="ECO:0000313" key="7">
    <source>
        <dbReference type="EMBL" id="MFC5527911.1"/>
    </source>
</evidence>
<dbReference type="InterPro" id="IPR017941">
    <property type="entry name" value="Rieske_2Fe-2S"/>
</dbReference>
<keyword evidence="2" id="KW-0479">Metal-binding</keyword>
<evidence type="ECO:0000256" key="2">
    <source>
        <dbReference type="ARBA" id="ARBA00022723"/>
    </source>
</evidence>
<gene>
    <name evidence="7" type="ORF">ACFPQ4_00345</name>
</gene>
<keyword evidence="3" id="KW-0408">Iron</keyword>
<keyword evidence="1" id="KW-0001">2Fe-2S</keyword>
<evidence type="ECO:0000256" key="4">
    <source>
        <dbReference type="ARBA" id="ARBA00023014"/>
    </source>
</evidence>
<keyword evidence="5" id="KW-1015">Disulfide bond</keyword>
<dbReference type="Pfam" id="PF01266">
    <property type="entry name" value="DAO"/>
    <property type="match status" value="1"/>
</dbReference>
<dbReference type="PROSITE" id="PS51296">
    <property type="entry name" value="RIESKE"/>
    <property type="match status" value="1"/>
</dbReference>
<dbReference type="InterPro" id="IPR038010">
    <property type="entry name" value="YhfW_C"/>
</dbReference>
<dbReference type="PANTHER" id="PTHR13847">
    <property type="entry name" value="SARCOSINE DEHYDROGENASE-RELATED"/>
    <property type="match status" value="1"/>
</dbReference>
<dbReference type="InterPro" id="IPR006076">
    <property type="entry name" value="FAD-dep_OxRdtase"/>
</dbReference>
<dbReference type="InterPro" id="IPR005805">
    <property type="entry name" value="Rieske_Fe-S_prot_C"/>
</dbReference>
<dbReference type="InterPro" id="IPR036188">
    <property type="entry name" value="FAD/NAD-bd_sf"/>
</dbReference>
<dbReference type="SUPFAM" id="SSF51905">
    <property type="entry name" value="FAD/NAD(P)-binding domain"/>
    <property type="match status" value="1"/>
</dbReference>
<dbReference type="InterPro" id="IPR036922">
    <property type="entry name" value="Rieske_2Fe-2S_sf"/>
</dbReference>
<evidence type="ECO:0000313" key="8">
    <source>
        <dbReference type="Proteomes" id="UP001596108"/>
    </source>
</evidence>
<accession>A0ABW0QSC6</accession>
<dbReference type="Proteomes" id="UP001596108">
    <property type="component" value="Unassembled WGS sequence"/>
</dbReference>
<name>A0ABW0QSC6_9BACL</name>
<feature type="domain" description="Rieske" evidence="6">
    <location>
        <begin position="420"/>
        <end position="505"/>
    </location>
</feature>
<dbReference type="Pfam" id="PF00355">
    <property type="entry name" value="Rieske"/>
    <property type="match status" value="1"/>
</dbReference>
<keyword evidence="4" id="KW-0411">Iron-sulfur</keyword>
<protein>
    <submittedName>
        <fullName evidence="7">FAD-dependent oxidoreductase</fullName>
    </submittedName>
</protein>